<dbReference type="SUPFAM" id="SSF53448">
    <property type="entry name" value="Nucleotide-diphospho-sugar transferases"/>
    <property type="match status" value="1"/>
</dbReference>
<reference evidence="2 3" key="1">
    <citation type="submission" date="2016-08" db="EMBL/GenBank/DDBJ databases">
        <title>Hymenobacter coccineus sp. nov., Hymenobacter lapidarius sp. nov. and Hymenobacter glacialis sp. nov., isolated from Antarctic soil.</title>
        <authorList>
            <person name="Sedlacek I."/>
            <person name="Kralova S."/>
            <person name="Kyrova K."/>
            <person name="Maslanova I."/>
            <person name="Stankova E."/>
            <person name="Vrbovska V."/>
            <person name="Nemec M."/>
            <person name="Bartak M."/>
            <person name="Svec P."/>
            <person name="Busse H.-J."/>
            <person name="Pantucek R."/>
        </authorList>
    </citation>
    <scope>NUCLEOTIDE SEQUENCE [LARGE SCALE GENOMIC DNA]</scope>
    <source>
        <strain evidence="2 3">CCM 8643</strain>
    </source>
</reference>
<dbReference type="Pfam" id="PF00535">
    <property type="entry name" value="Glycos_transf_2"/>
    <property type="match status" value="1"/>
</dbReference>
<organism evidence="2 3">
    <name type="scientific">Hymenobacter lapidarius</name>
    <dbReference type="NCBI Taxonomy" id="1908237"/>
    <lineage>
        <taxon>Bacteria</taxon>
        <taxon>Pseudomonadati</taxon>
        <taxon>Bacteroidota</taxon>
        <taxon>Cytophagia</taxon>
        <taxon>Cytophagales</taxon>
        <taxon>Hymenobacteraceae</taxon>
        <taxon>Hymenobacter</taxon>
    </lineage>
</organism>
<dbReference type="STRING" id="1908237.BEN47_07420"/>
<dbReference type="PANTHER" id="PTHR48090:SF7">
    <property type="entry name" value="RFBJ PROTEIN"/>
    <property type="match status" value="1"/>
</dbReference>
<dbReference type="PANTHER" id="PTHR48090">
    <property type="entry name" value="UNDECAPRENYL-PHOSPHATE 4-DEOXY-4-FORMAMIDO-L-ARABINOSE TRANSFERASE-RELATED"/>
    <property type="match status" value="1"/>
</dbReference>
<dbReference type="InterPro" id="IPR050256">
    <property type="entry name" value="Glycosyltransferase_2"/>
</dbReference>
<name>A0A1G1TEB5_9BACT</name>
<protein>
    <recommendedName>
        <fullName evidence="1">Glycosyltransferase 2-like domain-containing protein</fullName>
    </recommendedName>
</protein>
<dbReference type="Gene3D" id="3.90.550.10">
    <property type="entry name" value="Spore Coat Polysaccharide Biosynthesis Protein SpsA, Chain A"/>
    <property type="match status" value="1"/>
</dbReference>
<evidence type="ECO:0000313" key="3">
    <source>
        <dbReference type="Proteomes" id="UP000176294"/>
    </source>
</evidence>
<evidence type="ECO:0000259" key="1">
    <source>
        <dbReference type="Pfam" id="PF00535"/>
    </source>
</evidence>
<feature type="domain" description="Glycosyltransferase 2-like" evidence="1">
    <location>
        <begin position="55"/>
        <end position="135"/>
    </location>
</feature>
<accession>A0A1G1TEB5</accession>
<dbReference type="InterPro" id="IPR001173">
    <property type="entry name" value="Glyco_trans_2-like"/>
</dbReference>
<dbReference type="EMBL" id="MDZB01000033">
    <property type="protein sequence ID" value="OGX89224.1"/>
    <property type="molecule type" value="Genomic_DNA"/>
</dbReference>
<sequence length="194" mass="20248">MGAGLGLLAVPVLYAGVMGWLRGGWQRNVLAAYSEPETTATAEAAVAPGAAPLFSILIAARNEAENLPQLLLDLGAQILPAAQFEVLLADDHSTDATVALVAQAAQHTHFVLRLISLPPAQTGKKAALLAALAAAPPPPGWYAPMPTAAWDPAGSAPTLACWRVRRKPISSAGRCCSRARLRFCTHSSGWSLRA</sequence>
<dbReference type="Proteomes" id="UP000176294">
    <property type="component" value="Unassembled WGS sequence"/>
</dbReference>
<comment type="caution">
    <text evidence="2">The sequence shown here is derived from an EMBL/GenBank/DDBJ whole genome shotgun (WGS) entry which is preliminary data.</text>
</comment>
<keyword evidence="3" id="KW-1185">Reference proteome</keyword>
<dbReference type="InterPro" id="IPR029044">
    <property type="entry name" value="Nucleotide-diphossugar_trans"/>
</dbReference>
<gene>
    <name evidence="2" type="ORF">BEN47_07420</name>
</gene>
<proteinExistence type="predicted"/>
<evidence type="ECO:0000313" key="2">
    <source>
        <dbReference type="EMBL" id="OGX89224.1"/>
    </source>
</evidence>
<dbReference type="AlphaFoldDB" id="A0A1G1TEB5"/>